<dbReference type="RefSeq" id="WP_378229264.1">
    <property type="nucleotide sequence ID" value="NZ_JBHSLL010000028.1"/>
</dbReference>
<evidence type="ECO:0000313" key="1">
    <source>
        <dbReference type="EMBL" id="MFC5386341.1"/>
    </source>
</evidence>
<name>A0ABW0GZN6_9HYPH</name>
<evidence type="ECO:0008006" key="3">
    <source>
        <dbReference type="Google" id="ProtNLM"/>
    </source>
</evidence>
<evidence type="ECO:0000313" key="2">
    <source>
        <dbReference type="Proteomes" id="UP001596016"/>
    </source>
</evidence>
<dbReference type="Proteomes" id="UP001596016">
    <property type="component" value="Unassembled WGS sequence"/>
</dbReference>
<protein>
    <recommendedName>
        <fullName evidence="3">Autotransporter domain-containing protein</fullName>
    </recommendedName>
</protein>
<organism evidence="1 2">
    <name type="scientific">Aquamicrobium segne</name>
    <dbReference type="NCBI Taxonomy" id="469547"/>
    <lineage>
        <taxon>Bacteria</taxon>
        <taxon>Pseudomonadati</taxon>
        <taxon>Pseudomonadota</taxon>
        <taxon>Alphaproteobacteria</taxon>
        <taxon>Hyphomicrobiales</taxon>
        <taxon>Phyllobacteriaceae</taxon>
        <taxon>Aquamicrobium</taxon>
    </lineage>
</organism>
<keyword evidence="2" id="KW-1185">Reference proteome</keyword>
<accession>A0ABW0GZN6</accession>
<gene>
    <name evidence="1" type="ORF">ACFPLB_10220</name>
</gene>
<sequence length="59" mass="6639">MIWRRNTFLFGGTWATHQENTDDAGKTVAPGMTVRANYDGLFSSDQFSHSGSIDLNIRF</sequence>
<proteinExistence type="predicted"/>
<comment type="caution">
    <text evidence="1">The sequence shown here is derived from an EMBL/GenBank/DDBJ whole genome shotgun (WGS) entry which is preliminary data.</text>
</comment>
<reference evidence="2" key="1">
    <citation type="journal article" date="2019" name="Int. J. Syst. Evol. Microbiol.">
        <title>The Global Catalogue of Microorganisms (GCM) 10K type strain sequencing project: providing services to taxonomists for standard genome sequencing and annotation.</title>
        <authorList>
            <consortium name="The Broad Institute Genomics Platform"/>
            <consortium name="The Broad Institute Genome Sequencing Center for Infectious Disease"/>
            <person name="Wu L."/>
            <person name="Ma J."/>
        </authorList>
    </citation>
    <scope>NUCLEOTIDE SEQUENCE [LARGE SCALE GENOMIC DNA]</scope>
    <source>
        <strain evidence="2">CGMCC 4.1415</strain>
    </source>
</reference>
<dbReference type="EMBL" id="JBHSLL010000028">
    <property type="protein sequence ID" value="MFC5386341.1"/>
    <property type="molecule type" value="Genomic_DNA"/>
</dbReference>